<dbReference type="GO" id="GO:0008270">
    <property type="term" value="F:zinc ion binding"/>
    <property type="evidence" value="ECO:0007669"/>
    <property type="project" value="InterPro"/>
</dbReference>
<evidence type="ECO:0000256" key="3">
    <source>
        <dbReference type="ARBA" id="ARBA00023125"/>
    </source>
</evidence>
<feature type="region of interest" description="Disordered" evidence="6">
    <location>
        <begin position="126"/>
        <end position="147"/>
    </location>
</feature>
<gene>
    <name evidence="8" type="ORF">UA08_07342</name>
</gene>
<dbReference type="CDD" id="cd00067">
    <property type="entry name" value="GAL4"/>
    <property type="match status" value="1"/>
</dbReference>
<dbReference type="InterPro" id="IPR007219">
    <property type="entry name" value="XnlR_reg_dom"/>
</dbReference>
<comment type="caution">
    <text evidence="8">The sequence shown here is derived from an EMBL/GenBank/DDBJ whole genome shotgun (WGS) entry which is preliminary data.</text>
</comment>
<keyword evidence="3" id="KW-0238">DNA-binding</keyword>
<feature type="domain" description="Zn(2)-C6 fungal-type" evidence="7">
    <location>
        <begin position="31"/>
        <end position="60"/>
    </location>
</feature>
<keyword evidence="2" id="KW-0805">Transcription regulation</keyword>
<dbReference type="RefSeq" id="XP_020117144.1">
    <property type="nucleotide sequence ID" value="XM_020262525.1"/>
</dbReference>
<dbReference type="STRING" id="1441469.A0A225ADH9"/>
<evidence type="ECO:0000259" key="7">
    <source>
        <dbReference type="PROSITE" id="PS00463"/>
    </source>
</evidence>
<dbReference type="GO" id="GO:0001080">
    <property type="term" value="P:nitrogen catabolite activation of transcription from RNA polymerase II promoter"/>
    <property type="evidence" value="ECO:0007669"/>
    <property type="project" value="TreeGrafter"/>
</dbReference>
<dbReference type="Pfam" id="PF04082">
    <property type="entry name" value="Fungal_trans"/>
    <property type="match status" value="1"/>
</dbReference>
<dbReference type="EMBL" id="LFMY01000012">
    <property type="protein sequence ID" value="OKL57023.1"/>
    <property type="molecule type" value="Genomic_DNA"/>
</dbReference>
<keyword evidence="4" id="KW-0804">Transcription</keyword>
<dbReference type="OrthoDB" id="3034343at2759"/>
<organism evidence="8 9">
    <name type="scientific">Talaromyces atroroseus</name>
    <dbReference type="NCBI Taxonomy" id="1441469"/>
    <lineage>
        <taxon>Eukaryota</taxon>
        <taxon>Fungi</taxon>
        <taxon>Dikarya</taxon>
        <taxon>Ascomycota</taxon>
        <taxon>Pezizomycotina</taxon>
        <taxon>Eurotiomycetes</taxon>
        <taxon>Eurotiomycetidae</taxon>
        <taxon>Eurotiales</taxon>
        <taxon>Trichocomaceae</taxon>
        <taxon>Talaromyces</taxon>
        <taxon>Talaromyces sect. Trachyspermi</taxon>
    </lineage>
</organism>
<evidence type="ECO:0000256" key="1">
    <source>
        <dbReference type="ARBA" id="ARBA00022723"/>
    </source>
</evidence>
<keyword evidence="5" id="KW-0539">Nucleus</keyword>
<evidence type="ECO:0000256" key="5">
    <source>
        <dbReference type="ARBA" id="ARBA00023242"/>
    </source>
</evidence>
<dbReference type="SUPFAM" id="SSF57701">
    <property type="entry name" value="Zn2/Cys6 DNA-binding domain"/>
    <property type="match status" value="1"/>
</dbReference>
<keyword evidence="9" id="KW-1185">Reference proteome</keyword>
<reference evidence="8 9" key="1">
    <citation type="submission" date="2015-06" db="EMBL/GenBank/DDBJ databases">
        <title>Talaromyces atroroseus IBT 11181 draft genome.</title>
        <authorList>
            <person name="Rasmussen K.B."/>
            <person name="Rasmussen S."/>
            <person name="Petersen B."/>
            <person name="Sicheritz-Ponten T."/>
            <person name="Mortensen U.H."/>
            <person name="Thrane U."/>
        </authorList>
    </citation>
    <scope>NUCLEOTIDE SEQUENCE [LARGE SCALE GENOMIC DNA]</scope>
    <source>
        <strain evidence="8 9">IBT 11181</strain>
    </source>
</reference>
<dbReference type="GO" id="GO:0006351">
    <property type="term" value="P:DNA-templated transcription"/>
    <property type="evidence" value="ECO:0007669"/>
    <property type="project" value="InterPro"/>
</dbReference>
<dbReference type="InterPro" id="IPR036864">
    <property type="entry name" value="Zn2-C6_fun-type_DNA-bd_sf"/>
</dbReference>
<evidence type="ECO:0000256" key="4">
    <source>
        <dbReference type="ARBA" id="ARBA00023163"/>
    </source>
</evidence>
<dbReference type="Proteomes" id="UP000214365">
    <property type="component" value="Unassembled WGS sequence"/>
</dbReference>
<evidence type="ECO:0000256" key="6">
    <source>
        <dbReference type="SAM" id="MobiDB-lite"/>
    </source>
</evidence>
<dbReference type="PANTHER" id="PTHR31668:SF23">
    <property type="entry name" value="ZN(II)2CYS6 TRANSCRIPTION FACTOR (EUROFUNG)"/>
    <property type="match status" value="1"/>
</dbReference>
<dbReference type="SMART" id="SM00906">
    <property type="entry name" value="Fungal_trans"/>
    <property type="match status" value="1"/>
</dbReference>
<sequence length="685" mass="76680">MEHSSPQRRRSFKIKTRFGAARQWRSRKNPPCDACRRRKTACIIETSPPCRFCRSKGQACKSTDRDVSGLLLRQRRVTPADFEPDKEIDVDVTDSPTVDTSHLSVPSLLSPVIEQVHSVLATPLTASISSPPGGSRSTSVPVSQASSSTGTYILTSNSISEDVPTVDTLEDNYNRTAHSMGLAAEQDTDLLASFRSYITNEKDGLSSDVIQATPGGLEVGSFPVHFNLLVDEFQPADDRAKLRISETIEAMVAPHALSLIRLFFKHVHPVYCVVSKARFLKAYSENRQKVPASLRGAVYGLGSMFWQHDPDVKGNLEFDLHDLFEAAHASLQREFHAPNLWGMQACLLLLYERAADNATIETPRTWVFSSHIVACAQMVGLHRDSTTWHLVQGEKKLRRKLWWATYMTDIWSSICHGNPPLVYPGSFTTSPPEIDDLAFDEDVPADIQDMVDVSSRTFDISTSARFLEMVKLSQILHELIHSYFLDISYQKTVSEPQVREANLLGVRRELKTWSSMVPNCVTMAYTVDTNISRNNAPLNLAYYAVQALLFRALMSPARMSAKSDPNSSLCRYFDQAVAEFRNFTLFMDKITRACLHAFWGGHARSQLTLCGNFLIYLFLLAPSPGQVHVAFELLGKFHESLQRLREWADDDASLALLRPVALRIDSFFLHAARIMRNGMGGAISV</sequence>
<proteinExistence type="predicted"/>
<dbReference type="GO" id="GO:0003677">
    <property type="term" value="F:DNA binding"/>
    <property type="evidence" value="ECO:0007669"/>
    <property type="project" value="UniProtKB-KW"/>
</dbReference>
<protein>
    <recommendedName>
        <fullName evidence="7">Zn(2)-C6 fungal-type domain-containing protein</fullName>
    </recommendedName>
</protein>
<dbReference type="AlphaFoldDB" id="A0A225ADH9"/>
<dbReference type="InterPro" id="IPR001138">
    <property type="entry name" value="Zn2Cys6_DnaBD"/>
</dbReference>
<name>A0A225ADH9_TALAT</name>
<dbReference type="GeneID" id="31007098"/>
<evidence type="ECO:0000313" key="8">
    <source>
        <dbReference type="EMBL" id="OKL57023.1"/>
    </source>
</evidence>
<dbReference type="InterPro" id="IPR050797">
    <property type="entry name" value="Carb_Metab_Trans_Reg"/>
</dbReference>
<feature type="compositionally biased region" description="Low complexity" evidence="6">
    <location>
        <begin position="135"/>
        <end position="147"/>
    </location>
</feature>
<keyword evidence="1" id="KW-0479">Metal-binding</keyword>
<dbReference type="CDD" id="cd12148">
    <property type="entry name" value="fungal_TF_MHR"/>
    <property type="match status" value="1"/>
</dbReference>
<dbReference type="GO" id="GO:0000981">
    <property type="term" value="F:DNA-binding transcription factor activity, RNA polymerase II-specific"/>
    <property type="evidence" value="ECO:0007669"/>
    <property type="project" value="InterPro"/>
</dbReference>
<accession>A0A225ADH9</accession>
<dbReference type="PROSITE" id="PS00463">
    <property type="entry name" value="ZN2_CY6_FUNGAL_1"/>
    <property type="match status" value="1"/>
</dbReference>
<dbReference type="GO" id="GO:0005634">
    <property type="term" value="C:nucleus"/>
    <property type="evidence" value="ECO:0007669"/>
    <property type="project" value="TreeGrafter"/>
</dbReference>
<evidence type="ECO:0000256" key="2">
    <source>
        <dbReference type="ARBA" id="ARBA00023015"/>
    </source>
</evidence>
<evidence type="ECO:0000313" key="9">
    <source>
        <dbReference type="Proteomes" id="UP000214365"/>
    </source>
</evidence>
<dbReference type="PANTHER" id="PTHR31668">
    <property type="entry name" value="GLUCOSE TRANSPORT TRANSCRIPTION REGULATOR RGT1-RELATED-RELATED"/>
    <property type="match status" value="1"/>
</dbReference>